<protein>
    <submittedName>
        <fullName evidence="2">Uncharacterized protein</fullName>
    </submittedName>
</protein>
<keyword evidence="1" id="KW-0472">Membrane</keyword>
<dbReference type="Proteomes" id="UP000823614">
    <property type="component" value="Unassembled WGS sequence"/>
</dbReference>
<keyword evidence="1" id="KW-0812">Transmembrane</keyword>
<evidence type="ECO:0000313" key="3">
    <source>
        <dbReference type="Proteomes" id="UP000823614"/>
    </source>
</evidence>
<evidence type="ECO:0000256" key="1">
    <source>
        <dbReference type="SAM" id="Phobius"/>
    </source>
</evidence>
<dbReference type="EMBL" id="JADIMP010000036">
    <property type="protein sequence ID" value="MBO8441211.1"/>
    <property type="molecule type" value="Genomic_DNA"/>
</dbReference>
<organism evidence="2 3">
    <name type="scientific">Candidatus Gallilactobacillus intestinavium</name>
    <dbReference type="NCBI Taxonomy" id="2840838"/>
    <lineage>
        <taxon>Bacteria</taxon>
        <taxon>Bacillati</taxon>
        <taxon>Bacillota</taxon>
        <taxon>Bacilli</taxon>
        <taxon>Lactobacillales</taxon>
        <taxon>Lactobacillaceae</taxon>
        <taxon>Lactobacillaceae incertae sedis</taxon>
        <taxon>Candidatus Gallilactobacillus</taxon>
    </lineage>
</organism>
<name>A0A9D9H7Q2_9LACO</name>
<proteinExistence type="predicted"/>
<dbReference type="AlphaFoldDB" id="A0A9D9H7Q2"/>
<sequence length="79" mass="9783">MRYKIIDQRQQRIDKEVEKERRKFVYGTYIITLIDVLIMLGIAFYSVKNNRLISFENVMKYIIIYFILYRGSWFFTKKL</sequence>
<accession>A0A9D9H7Q2</accession>
<feature type="transmembrane region" description="Helical" evidence="1">
    <location>
        <begin position="58"/>
        <end position="76"/>
    </location>
</feature>
<reference evidence="2" key="2">
    <citation type="journal article" date="2021" name="PeerJ">
        <title>Extensive microbial diversity within the chicken gut microbiome revealed by metagenomics and culture.</title>
        <authorList>
            <person name="Gilroy R."/>
            <person name="Ravi A."/>
            <person name="Getino M."/>
            <person name="Pursley I."/>
            <person name="Horton D.L."/>
            <person name="Alikhan N.F."/>
            <person name="Baker D."/>
            <person name="Gharbi K."/>
            <person name="Hall N."/>
            <person name="Watson M."/>
            <person name="Adriaenssens E.M."/>
            <person name="Foster-Nyarko E."/>
            <person name="Jarju S."/>
            <person name="Secka A."/>
            <person name="Antonio M."/>
            <person name="Oren A."/>
            <person name="Chaudhuri R.R."/>
            <person name="La Ragione R."/>
            <person name="Hildebrand F."/>
            <person name="Pallen M.J."/>
        </authorList>
    </citation>
    <scope>NUCLEOTIDE SEQUENCE</scope>
    <source>
        <strain evidence="2">C6-149</strain>
    </source>
</reference>
<gene>
    <name evidence="2" type="ORF">IAA89_01980</name>
</gene>
<reference evidence="2" key="1">
    <citation type="submission" date="2020-10" db="EMBL/GenBank/DDBJ databases">
        <authorList>
            <person name="Gilroy R."/>
        </authorList>
    </citation>
    <scope>NUCLEOTIDE SEQUENCE</scope>
    <source>
        <strain evidence="2">C6-149</strain>
    </source>
</reference>
<evidence type="ECO:0000313" key="2">
    <source>
        <dbReference type="EMBL" id="MBO8441211.1"/>
    </source>
</evidence>
<comment type="caution">
    <text evidence="2">The sequence shown here is derived from an EMBL/GenBank/DDBJ whole genome shotgun (WGS) entry which is preliminary data.</text>
</comment>
<keyword evidence="1" id="KW-1133">Transmembrane helix</keyword>
<feature type="transmembrane region" description="Helical" evidence="1">
    <location>
        <begin position="24"/>
        <end position="46"/>
    </location>
</feature>